<dbReference type="Proteomes" id="UP000009872">
    <property type="component" value="Unassembled WGS sequence"/>
</dbReference>
<sequence>MIIVELWLFIIGQLSAYYRTLTAFGERLFNILDGNVKVLCIYV</sequence>
<dbReference type="EMBL" id="ADLF01000009">
    <property type="protein sequence ID" value="EKU91086.1"/>
    <property type="molecule type" value="Genomic_DNA"/>
</dbReference>
<gene>
    <name evidence="1" type="ORF">HMPREF9447_02504</name>
</gene>
<reference evidence="1 2" key="1">
    <citation type="submission" date="2012-09" db="EMBL/GenBank/DDBJ databases">
        <title>The Genome Sequence of Bacteroides oleiciplenus YIT 12058.</title>
        <authorList>
            <consortium name="The Broad Institute Genome Sequencing Platform"/>
            <person name="Earl A."/>
            <person name="Ward D."/>
            <person name="Feldgarden M."/>
            <person name="Gevers D."/>
            <person name="Morotomi M."/>
            <person name="Walker B."/>
            <person name="Young S.K."/>
            <person name="Zeng Q."/>
            <person name="Gargeya S."/>
            <person name="Fitzgerald M."/>
            <person name="Haas B."/>
            <person name="Abouelleil A."/>
            <person name="Alvarado L."/>
            <person name="Arachchi H.M."/>
            <person name="Berlin A.M."/>
            <person name="Chapman S.B."/>
            <person name="Goldberg J."/>
            <person name="Griggs A."/>
            <person name="Gujja S."/>
            <person name="Hansen M."/>
            <person name="Howarth C."/>
            <person name="Imamovic A."/>
            <person name="Larimer J."/>
            <person name="McCowen C."/>
            <person name="Montmayeur A."/>
            <person name="Murphy C."/>
            <person name="Neiman D."/>
            <person name="Pearson M."/>
            <person name="Priest M."/>
            <person name="Roberts A."/>
            <person name="Saif S."/>
            <person name="Shea T."/>
            <person name="Sisk P."/>
            <person name="Sykes S."/>
            <person name="Wortman J."/>
            <person name="Nusbaum C."/>
            <person name="Birren B."/>
        </authorList>
    </citation>
    <scope>NUCLEOTIDE SEQUENCE [LARGE SCALE GENOMIC DNA]</scope>
    <source>
        <strain evidence="1 2">YIT 12058</strain>
    </source>
</reference>
<dbReference type="HOGENOM" id="CLU_3229766_0_0_10"/>
<proteinExistence type="predicted"/>
<evidence type="ECO:0000313" key="1">
    <source>
        <dbReference type="EMBL" id="EKU91086.1"/>
    </source>
</evidence>
<dbReference type="PATRIC" id="fig|742727.4.peg.2554"/>
<dbReference type="RefSeq" id="WP_009130063.1">
    <property type="nucleotide sequence ID" value="NZ_JH992941.1"/>
</dbReference>
<keyword evidence="2" id="KW-1185">Reference proteome</keyword>
<evidence type="ECO:0000313" key="2">
    <source>
        <dbReference type="Proteomes" id="UP000009872"/>
    </source>
</evidence>
<comment type="caution">
    <text evidence="1">The sequence shown here is derived from an EMBL/GenBank/DDBJ whole genome shotgun (WGS) entry which is preliminary data.</text>
</comment>
<name>K9E5I3_9BACE</name>
<dbReference type="AlphaFoldDB" id="K9E5I3"/>
<organism evidence="1 2">
    <name type="scientific">Bacteroides oleiciplenus YIT 12058</name>
    <dbReference type="NCBI Taxonomy" id="742727"/>
    <lineage>
        <taxon>Bacteria</taxon>
        <taxon>Pseudomonadati</taxon>
        <taxon>Bacteroidota</taxon>
        <taxon>Bacteroidia</taxon>
        <taxon>Bacteroidales</taxon>
        <taxon>Bacteroidaceae</taxon>
        <taxon>Bacteroides</taxon>
    </lineage>
</organism>
<accession>K9E5I3</accession>
<protein>
    <submittedName>
        <fullName evidence="1">Uncharacterized protein</fullName>
    </submittedName>
</protein>